<gene>
    <name evidence="2" type="ORF">HAKA00212_LOCUS13454</name>
</gene>
<feature type="transmembrane region" description="Helical" evidence="1">
    <location>
        <begin position="186"/>
        <end position="210"/>
    </location>
</feature>
<dbReference type="AlphaFoldDB" id="A0A6V1RH91"/>
<organism evidence="2">
    <name type="scientific">Heterosigma akashiwo</name>
    <name type="common">Chromophytic alga</name>
    <name type="synonym">Heterosigma carterae</name>
    <dbReference type="NCBI Taxonomy" id="2829"/>
    <lineage>
        <taxon>Eukaryota</taxon>
        <taxon>Sar</taxon>
        <taxon>Stramenopiles</taxon>
        <taxon>Ochrophyta</taxon>
        <taxon>Raphidophyceae</taxon>
        <taxon>Chattonellales</taxon>
        <taxon>Chattonellaceae</taxon>
        <taxon>Heterosigma</taxon>
    </lineage>
</organism>
<dbReference type="EMBL" id="HBIU01029202">
    <property type="protein sequence ID" value="CAE0634714.1"/>
    <property type="molecule type" value="Transcribed_RNA"/>
</dbReference>
<evidence type="ECO:0000313" key="2">
    <source>
        <dbReference type="EMBL" id="CAE0634714.1"/>
    </source>
</evidence>
<proteinExistence type="predicted"/>
<keyword evidence="1" id="KW-1133">Transmembrane helix</keyword>
<reference evidence="2" key="1">
    <citation type="submission" date="2021-01" db="EMBL/GenBank/DDBJ databases">
        <authorList>
            <person name="Corre E."/>
            <person name="Pelletier E."/>
            <person name="Niang G."/>
            <person name="Scheremetjew M."/>
            <person name="Finn R."/>
            <person name="Kale V."/>
            <person name="Holt S."/>
            <person name="Cochrane G."/>
            <person name="Meng A."/>
            <person name="Brown T."/>
            <person name="Cohen L."/>
        </authorList>
    </citation>
    <scope>NUCLEOTIDE SEQUENCE</scope>
    <source>
        <strain evidence="2">CCMP3107</strain>
    </source>
</reference>
<keyword evidence="1" id="KW-0472">Membrane</keyword>
<sequence length="264" mass="29377">MFLCAFAAPPFQLTEEASARYEGLMDQAYSFEGYAELEEKLGAAQRRLDEVHVFFWRMRGEPYTTLVPQRRAAVDQIKDQIRALDKERDLLVKEAKATVGVWSQAAMDEARGSFWSAFEQGKLFAQRRAFWNTLFMLMQRREGGALSFVIEWVLTAVANFTLGLLGSLFYFSVAVLGLAWSYSPNMLSFLAFVGLALLAAGSMVATYLLATYGAVAGGLYGLGKVAQAAERQRLEQAHAERARIRRQQEGAGAGGGGYHHHHME</sequence>
<accession>A0A6V1RH91</accession>
<feature type="transmembrane region" description="Helical" evidence="1">
    <location>
        <begin position="148"/>
        <end position="180"/>
    </location>
</feature>
<protein>
    <submittedName>
        <fullName evidence="2">Uncharacterized protein</fullName>
    </submittedName>
</protein>
<evidence type="ECO:0000256" key="1">
    <source>
        <dbReference type="SAM" id="Phobius"/>
    </source>
</evidence>
<name>A0A6V1RH91_HETAK</name>
<keyword evidence="1" id="KW-0812">Transmembrane</keyword>